<proteinExistence type="predicted"/>
<evidence type="ECO:0000313" key="4">
    <source>
        <dbReference type="Proteomes" id="UP000009173"/>
    </source>
</evidence>
<keyword evidence="1" id="KW-0175">Coiled coil</keyword>
<name>A0A0H3A7F8_NITV4</name>
<protein>
    <submittedName>
        <fullName evidence="3">Tail tape measure protein, putative</fullName>
    </submittedName>
</protein>
<evidence type="ECO:0000256" key="1">
    <source>
        <dbReference type="SAM" id="Coils"/>
    </source>
</evidence>
<dbReference type="Pfam" id="PF09718">
    <property type="entry name" value="Tape_meas_lam_C"/>
    <property type="match status" value="1"/>
</dbReference>
<dbReference type="InterPro" id="IPR006431">
    <property type="entry name" value="Phage_tape_meas_C"/>
</dbReference>
<evidence type="ECO:0000259" key="2">
    <source>
        <dbReference type="Pfam" id="PF09718"/>
    </source>
</evidence>
<feature type="coiled-coil region" evidence="1">
    <location>
        <begin position="428"/>
        <end position="480"/>
    </location>
</feature>
<dbReference type="Proteomes" id="UP000009173">
    <property type="component" value="Chromosome"/>
</dbReference>
<evidence type="ECO:0000313" key="3">
    <source>
        <dbReference type="EMBL" id="ABM28096.1"/>
    </source>
</evidence>
<dbReference type="AlphaFoldDB" id="A0A0H3A7F8"/>
<dbReference type="EMBL" id="CP000527">
    <property type="protein sequence ID" value="ABM28096.1"/>
    <property type="molecule type" value="Genomic_DNA"/>
</dbReference>
<dbReference type="KEGG" id="dvl:Dvul_1076"/>
<dbReference type="HOGENOM" id="CLU_304987_0_0_7"/>
<accession>A0A0H3A7F8</accession>
<sequence>MAANPSTRITIETEDKASNAIRRIAMELGALGTSAEGVGPRARAGTDAMSASFDRLALQLAAAVSGYKALEAAVDFGRRGFNFNAQWEESRIGIGSVIAAVNTLTTAQGRTLVGMEKYNAAQQIAEQSMRRIQVMGLETTATTDQLVEGFQALIGPASAVGMTLDQTADFTLAVVQSLGALGIPLNQLSAEARSLLDGTIVPTQDRLAVALGITGEMVKTWKQQGTLVAELNKRLESFKLAGKDVADTWSGLSSNMQDALGFLSGQTGRGLFDGVKQSYRELLVELVDSKNLRAGSGVENIVDSLRRLNDVLGGGVITLTREFIDKLHELNEPNALMGVEKTLTNIAHTGGRALSIVGGVGSAVGGLISTTLDGWNSLPEVVQDVGIIGAIVGGAKARAALVGVGLAVEGVQRLLEMGHDFRAVSSGNATMEQEIRVLEQEISSAQQDPNYHMSGSARPLDEMQRRLALLKSQRDTMKTVVRSATGDSVSAFTQDFSARDRAMDAAFKASTTAGLVITGPTRTSTDTKGASKIASATESITEKLARYGDTGTEGQGRIARLTKEYDAFAKVLGATNPQVRAFADVMEYAKQHNGFTPEEVAKSTRAVELETQALEDRAEAIRAATRDDGTIDQQKLSMLTTTAAAEREYRADLLKGIDETVAARKRELTVEAAHAAVVQENLQARIAFYDELAQLYRNDEALQMRSLNKRLEDFRAAGVAEADIQRWLDRKRLQSATDAYSGMRRVTIEYYEASTNAAAIMGDASSKVISGIEDGIVGTLRRSGNAWEDYGNLVLDILARIAAKGMVTQAMGMFGMGGGGSGGGLFGGLFSGIMAGFSGGAGGTGGAASGAWGSYADRVVGIAGTRAEGGPVFAGKTYLVGERGPELFQPGATGAIHPNQTLNSLSSRQGGSSASETRIATALEKLAEKRDDVRIVNVVDESVVHGALSSPGGERVILNVIRKNSAAIGQMTRR</sequence>
<gene>
    <name evidence="3" type="ordered locus">Dvul_1076</name>
</gene>
<dbReference type="RefSeq" id="WP_011792039.1">
    <property type="nucleotide sequence ID" value="NC_008751.1"/>
</dbReference>
<reference evidence="4" key="1">
    <citation type="journal article" date="2009" name="Environ. Microbiol.">
        <title>Contribution of mobile genetic elements to Desulfovibrio vulgaris genome plasticity.</title>
        <authorList>
            <person name="Walker C.B."/>
            <person name="Stolyar S."/>
            <person name="Chivian D."/>
            <person name="Pinel N."/>
            <person name="Gabster J.A."/>
            <person name="Dehal P.S."/>
            <person name="He Z."/>
            <person name="Yang Z.K."/>
            <person name="Yen H.C."/>
            <person name="Zhou J."/>
            <person name="Wall J.D."/>
            <person name="Hazen T.C."/>
            <person name="Arkin A.P."/>
            <person name="Stahl D.A."/>
        </authorList>
    </citation>
    <scope>NUCLEOTIDE SEQUENCE [LARGE SCALE GENOMIC DNA]</scope>
    <source>
        <strain evidence="4">DP4</strain>
    </source>
</reference>
<feature type="domain" description="Bacteriophage tail tape measure C-terminal" evidence="2">
    <location>
        <begin position="738"/>
        <end position="811"/>
    </location>
</feature>
<organism evidence="3 4">
    <name type="scientific">Nitratidesulfovibrio vulgaris (strain DP4)</name>
    <name type="common">Desulfovibrio vulgaris</name>
    <dbReference type="NCBI Taxonomy" id="391774"/>
    <lineage>
        <taxon>Bacteria</taxon>
        <taxon>Pseudomonadati</taxon>
        <taxon>Thermodesulfobacteriota</taxon>
        <taxon>Desulfovibrionia</taxon>
        <taxon>Desulfovibrionales</taxon>
        <taxon>Desulfovibrionaceae</taxon>
        <taxon>Nitratidesulfovibrio</taxon>
    </lineage>
</organism>